<dbReference type="SUPFAM" id="SSF54171">
    <property type="entry name" value="DNA-binding domain"/>
    <property type="match status" value="1"/>
</dbReference>
<dbReference type="GO" id="GO:0003677">
    <property type="term" value="F:DNA binding"/>
    <property type="evidence" value="ECO:0007669"/>
    <property type="project" value="InterPro"/>
</dbReference>
<dbReference type="InterPro" id="IPR016177">
    <property type="entry name" value="DNA-bd_dom_sf"/>
</dbReference>
<feature type="domain" description="HNH nuclease" evidence="1">
    <location>
        <begin position="83"/>
        <end position="126"/>
    </location>
</feature>
<dbReference type="Pfam" id="PF13392">
    <property type="entry name" value="HNH_3"/>
    <property type="match status" value="1"/>
</dbReference>
<proteinExistence type="predicted"/>
<sequence>MTSVPCSVDGCERPIVNKRGWCSRHYRKVLVYGDPLAGGTHYKTPEESFAARVRLEGCCLVWTATKNGAGYGLINIGNRKEQLAHRYAWERVNGSIPDDLFLDHICHNRACVKVEHLRLASAKQNNENRHVKANKSGARGVSWDADRKKWVARVWHHNKCIFHKRFDDFEVAAEAARLVRLKYYTHNDHDRAA</sequence>
<keyword evidence="2" id="KW-0255">Endonuclease</keyword>
<dbReference type="Proteomes" id="UP000594363">
    <property type="component" value="Segment"/>
</dbReference>
<dbReference type="Gene3D" id="3.90.75.20">
    <property type="match status" value="1"/>
</dbReference>
<keyword evidence="3" id="KW-1185">Reference proteome</keyword>
<evidence type="ECO:0000313" key="3">
    <source>
        <dbReference type="Proteomes" id="UP000594363"/>
    </source>
</evidence>
<reference evidence="2 3" key="1">
    <citation type="submission" date="2020-05" db="EMBL/GenBank/DDBJ databases">
        <authorList>
            <person name="Bohanan V.A."/>
            <person name="Brazelton B.R."/>
            <person name="Coffey L.M."/>
            <person name="Donovan A.R."/>
            <person name="Gales A.C."/>
            <person name="Glasscock A.J."/>
            <person name="Grill M."/>
            <person name="Harper M.C."/>
            <person name="Hollowell C.E."/>
            <person name="Liu T.Y."/>
            <person name="Mansour C."/>
            <person name="McDowell A.D."/>
            <person name="Miller T.E."/>
            <person name="Nash A.G."/>
            <person name="Seo J."/>
            <person name="Sherman Z.A."/>
            <person name="Albert R.M."/>
            <person name="Ayala A."/>
            <person name="Monti D.L."/>
            <person name="Garlena R.A."/>
            <person name="Russell D.A."/>
            <person name="Pope W.H."/>
            <person name="Jacobs-Sera D."/>
            <person name="Hatfull G.F."/>
        </authorList>
    </citation>
    <scope>NUCLEOTIDE SEQUENCE [LARGE SCALE GENOMIC DNA]</scope>
</reference>
<dbReference type="Gene3D" id="1.20.5.2050">
    <property type="match status" value="1"/>
</dbReference>
<protein>
    <submittedName>
        <fullName evidence="2">HNH endonuclease</fullName>
    </submittedName>
</protein>
<dbReference type="SUPFAM" id="SSF54060">
    <property type="entry name" value="His-Me finger endonucleases"/>
    <property type="match status" value="1"/>
</dbReference>
<gene>
    <name evidence="2" type="primary">23</name>
    <name evidence="2" type="ORF">Jinkies_23</name>
</gene>
<dbReference type="EMBL" id="MT498043">
    <property type="protein sequence ID" value="QKY78971.1"/>
    <property type="molecule type" value="Genomic_DNA"/>
</dbReference>
<dbReference type="InterPro" id="IPR003615">
    <property type="entry name" value="HNH_nuc"/>
</dbReference>
<dbReference type="InterPro" id="IPR044925">
    <property type="entry name" value="His-Me_finger_sf"/>
</dbReference>
<evidence type="ECO:0000259" key="1">
    <source>
        <dbReference type="Pfam" id="PF13392"/>
    </source>
</evidence>
<organism evidence="2 3">
    <name type="scientific">Arthrobacter phage Jinkies</name>
    <dbReference type="NCBI Taxonomy" id="2743903"/>
    <lineage>
        <taxon>Viruses</taxon>
        <taxon>Duplodnaviria</taxon>
        <taxon>Heunggongvirae</taxon>
        <taxon>Uroviricota</taxon>
        <taxon>Caudoviricetes</taxon>
        <taxon>Berryhillviridae</taxon>
        <taxon>Jinkiesvirus</taxon>
        <taxon>Jinkiesvirus jinkies</taxon>
    </lineage>
</organism>
<accession>A0A7S6BF78</accession>
<name>A0A7S6BF78_9CAUD</name>
<evidence type="ECO:0000313" key="2">
    <source>
        <dbReference type="EMBL" id="QKY78971.1"/>
    </source>
</evidence>
<dbReference type="GO" id="GO:0004519">
    <property type="term" value="F:endonuclease activity"/>
    <property type="evidence" value="ECO:0007669"/>
    <property type="project" value="UniProtKB-KW"/>
</dbReference>
<keyword evidence="2" id="KW-0378">Hydrolase</keyword>
<keyword evidence="2" id="KW-0540">Nuclease</keyword>